<organism evidence="1 2">
    <name type="scientific">Sulfobacillus harzensis</name>
    <dbReference type="NCBI Taxonomy" id="2729629"/>
    <lineage>
        <taxon>Bacteria</taxon>
        <taxon>Bacillati</taxon>
        <taxon>Bacillota</taxon>
        <taxon>Clostridia</taxon>
        <taxon>Eubacteriales</taxon>
        <taxon>Clostridiales Family XVII. Incertae Sedis</taxon>
        <taxon>Sulfobacillus</taxon>
    </lineage>
</organism>
<dbReference type="SUPFAM" id="SSF56281">
    <property type="entry name" value="Metallo-hydrolase/oxidoreductase"/>
    <property type="match status" value="1"/>
</dbReference>
<evidence type="ECO:0000313" key="2">
    <source>
        <dbReference type="Proteomes" id="UP000533476"/>
    </source>
</evidence>
<sequence>MERGPLEDVVDVRPGLWLWRVRHPHWKSGDDWDPVVTTTVVESRGEVIVIDPLAPNDAGEAVWQRLAASPPTQLVVLKPDHVRDVDWFRERYGAAAWGPALVDPDDVPSTRFAPLYPGVEVPGGVMALNAGRWGIETPVWLADQHTLVFADALTERDGVLRIWSTPWDEAGPRRALEQLLHVPFERVIISHGRPVHDREAYLNACKLDPWMSDALRQWSGQIKPYRKLLRLEP</sequence>
<dbReference type="RefSeq" id="WP_169103223.1">
    <property type="nucleotide sequence ID" value="NZ_JABBVZ010000201.1"/>
</dbReference>
<keyword evidence="1" id="KW-0378">Hydrolase</keyword>
<gene>
    <name evidence="1" type="ORF">HIJ39_22195</name>
</gene>
<comment type="caution">
    <text evidence="1">The sequence shown here is derived from an EMBL/GenBank/DDBJ whole genome shotgun (WGS) entry which is preliminary data.</text>
</comment>
<dbReference type="Gene3D" id="3.60.15.10">
    <property type="entry name" value="Ribonuclease Z/Hydroxyacylglutathione hydrolase-like"/>
    <property type="match status" value="1"/>
</dbReference>
<accession>A0A7Y0Q5F1</accession>
<keyword evidence="2" id="KW-1185">Reference proteome</keyword>
<protein>
    <submittedName>
        <fullName evidence="1">MBL fold metallo-hydrolase</fullName>
    </submittedName>
</protein>
<dbReference type="GO" id="GO:0016787">
    <property type="term" value="F:hydrolase activity"/>
    <property type="evidence" value="ECO:0007669"/>
    <property type="project" value="UniProtKB-KW"/>
</dbReference>
<dbReference type="EMBL" id="JABBVZ010000201">
    <property type="protein sequence ID" value="NMP25021.1"/>
    <property type="molecule type" value="Genomic_DNA"/>
</dbReference>
<evidence type="ECO:0000313" key="1">
    <source>
        <dbReference type="EMBL" id="NMP25021.1"/>
    </source>
</evidence>
<proteinExistence type="predicted"/>
<name>A0A7Y0Q5F1_9FIRM</name>
<reference evidence="1 2" key="1">
    <citation type="submission" date="2020-04" db="EMBL/GenBank/DDBJ databases">
        <authorList>
            <person name="Zhang R."/>
            <person name="Schippers A."/>
        </authorList>
    </citation>
    <scope>NUCLEOTIDE SEQUENCE [LARGE SCALE GENOMIC DNA]</scope>
    <source>
        <strain evidence="1 2">DSM 109850</strain>
    </source>
</reference>
<dbReference type="Proteomes" id="UP000533476">
    <property type="component" value="Unassembled WGS sequence"/>
</dbReference>
<dbReference type="AlphaFoldDB" id="A0A7Y0Q5F1"/>
<dbReference type="InterPro" id="IPR036866">
    <property type="entry name" value="RibonucZ/Hydroxyglut_hydro"/>
</dbReference>